<feature type="compositionally biased region" description="Basic and acidic residues" evidence="1">
    <location>
        <begin position="578"/>
        <end position="593"/>
    </location>
</feature>
<feature type="region of interest" description="Disordered" evidence="1">
    <location>
        <begin position="578"/>
        <end position="598"/>
    </location>
</feature>
<feature type="compositionally biased region" description="Basic and acidic residues" evidence="1">
    <location>
        <begin position="136"/>
        <end position="156"/>
    </location>
</feature>
<feature type="compositionally biased region" description="Pro residues" evidence="1">
    <location>
        <begin position="649"/>
        <end position="663"/>
    </location>
</feature>
<feature type="compositionally biased region" description="Polar residues" evidence="1">
    <location>
        <begin position="294"/>
        <end position="306"/>
    </location>
</feature>
<dbReference type="AlphaFoldDB" id="A0AA85JZW7"/>
<feature type="compositionally biased region" description="Basic and acidic residues" evidence="1">
    <location>
        <begin position="189"/>
        <end position="199"/>
    </location>
</feature>
<reference evidence="2" key="1">
    <citation type="submission" date="2022-06" db="EMBL/GenBank/DDBJ databases">
        <authorList>
            <person name="Berger JAMES D."/>
            <person name="Berger JAMES D."/>
        </authorList>
    </citation>
    <scope>NUCLEOTIDE SEQUENCE [LARGE SCALE GENOMIC DNA]</scope>
</reference>
<organism evidence="2 3">
    <name type="scientific">Trichobilharzia regenti</name>
    <name type="common">Nasal bird schistosome</name>
    <dbReference type="NCBI Taxonomy" id="157069"/>
    <lineage>
        <taxon>Eukaryota</taxon>
        <taxon>Metazoa</taxon>
        <taxon>Spiralia</taxon>
        <taxon>Lophotrochozoa</taxon>
        <taxon>Platyhelminthes</taxon>
        <taxon>Trematoda</taxon>
        <taxon>Digenea</taxon>
        <taxon>Strigeidida</taxon>
        <taxon>Schistosomatoidea</taxon>
        <taxon>Schistosomatidae</taxon>
        <taxon>Trichobilharzia</taxon>
    </lineage>
</organism>
<dbReference type="WBParaSite" id="TREG1_61480.1">
    <property type="protein sequence ID" value="TREG1_61480.1"/>
    <property type="gene ID" value="TREG1_61480"/>
</dbReference>
<protein>
    <submittedName>
        <fullName evidence="3">Uncharacterized protein</fullName>
    </submittedName>
</protein>
<evidence type="ECO:0000313" key="3">
    <source>
        <dbReference type="WBParaSite" id="TREG1_61480.1"/>
    </source>
</evidence>
<keyword evidence="2" id="KW-1185">Reference proteome</keyword>
<evidence type="ECO:0000256" key="1">
    <source>
        <dbReference type="SAM" id="MobiDB-lite"/>
    </source>
</evidence>
<sequence>MMDRTKSLQWKICLSLNILLLLFIMLYMANCSTLPRQKPNIRQFANKTEGNKMEIVCILDHDVYCQEHYVEFIFDDGCRDCICKNDGAYCKTKACVDYQDINTNPEEYCSTVVEKNENNATKHRDSKPSENLLNSYEHKPANKTDDGVKGEEVDTKKSKDVVGASFMSFGDFGAALGMIPGAFESAMQEKDAIKGKQEPSDEVLDGGSMRNESDSMENTPQRSEKDGKGVPSTLPYPNDDIPASILDSNQYQGKKQDDENGSSKVVDDGEESDELEPYSPRYEGGNHPRDSGSENHNSNNTILFDNNQRRGRENDLATKNENGKTASDDSLDYDTHDDNSYDETSADMRTQVTPSADKKTDGDVDTSRDNVNDAEDSRLFAGDAQQTNDAPQTSDEERLVQNVQPVLSQLGDAIDTEDVEAVVQTAEGIVDGQLSSIVMGDQSGKSNSVDNNSTKINNSDGEAKQEDSKRRRSTDQNFLSSNKENQIVSTTPALPTKNGEDSTPNNQPSKMPTDSKNGVKQTPRGNSSKESQSGDWVSREITVQSRTVKLPDKEAVQHMHEIFPNSGGSPILEVEERDTHSFQDSLHGEHEKTGGGGLIQPVSFSSSDDDHEGDVLFKLEGVLRQLTVLTRCVEGLKAKFASCQKQKPQQPPKHPKPMPPSHPGPKRHHGDKPMKRGILGY</sequence>
<reference evidence="3" key="2">
    <citation type="submission" date="2023-11" db="UniProtKB">
        <authorList>
            <consortium name="WormBaseParasite"/>
        </authorList>
    </citation>
    <scope>IDENTIFICATION</scope>
</reference>
<accession>A0AA85JZW7</accession>
<feature type="compositionally biased region" description="Polar residues" evidence="1">
    <location>
        <begin position="384"/>
        <end position="393"/>
    </location>
</feature>
<feature type="compositionally biased region" description="Basic and acidic residues" evidence="1">
    <location>
        <begin position="119"/>
        <end position="128"/>
    </location>
</feature>
<feature type="region of interest" description="Disordered" evidence="1">
    <location>
        <begin position="189"/>
        <end position="398"/>
    </location>
</feature>
<feature type="compositionally biased region" description="Polar residues" evidence="1">
    <location>
        <begin position="501"/>
        <end position="540"/>
    </location>
</feature>
<feature type="compositionally biased region" description="Polar residues" evidence="1">
    <location>
        <begin position="475"/>
        <end position="493"/>
    </location>
</feature>
<feature type="region of interest" description="Disordered" evidence="1">
    <location>
        <begin position="119"/>
        <end position="156"/>
    </location>
</feature>
<feature type="region of interest" description="Disordered" evidence="1">
    <location>
        <begin position="428"/>
        <end position="540"/>
    </location>
</feature>
<proteinExistence type="predicted"/>
<feature type="compositionally biased region" description="Basic and acidic residues" evidence="1">
    <location>
        <begin position="356"/>
        <end position="378"/>
    </location>
</feature>
<feature type="region of interest" description="Disordered" evidence="1">
    <location>
        <begin position="641"/>
        <end position="681"/>
    </location>
</feature>
<feature type="compositionally biased region" description="Polar residues" evidence="1">
    <location>
        <begin position="443"/>
        <end position="460"/>
    </location>
</feature>
<evidence type="ECO:0000313" key="2">
    <source>
        <dbReference type="Proteomes" id="UP000050795"/>
    </source>
</evidence>
<name>A0AA85JZW7_TRIRE</name>
<feature type="compositionally biased region" description="Basic and acidic residues" evidence="1">
    <location>
        <begin position="284"/>
        <end position="293"/>
    </location>
</feature>
<dbReference type="Proteomes" id="UP000050795">
    <property type="component" value="Unassembled WGS sequence"/>
</dbReference>
<feature type="compositionally biased region" description="Basic and acidic residues" evidence="1">
    <location>
        <begin position="307"/>
        <end position="322"/>
    </location>
</feature>